<evidence type="ECO:0000259" key="4">
    <source>
        <dbReference type="PROSITE" id="PS51900"/>
    </source>
</evidence>
<gene>
    <name evidence="5" type="primary">xerC2</name>
    <name evidence="5" type="ORF">AArcSl_2207</name>
</gene>
<dbReference type="SUPFAM" id="SSF56349">
    <property type="entry name" value="DNA breaking-rejoining enzymes"/>
    <property type="match status" value="1"/>
</dbReference>
<dbReference type="GeneID" id="37878559"/>
<name>A0A343TL59_9EURY</name>
<dbReference type="InterPro" id="IPR013762">
    <property type="entry name" value="Integrase-like_cat_sf"/>
</dbReference>
<keyword evidence="6" id="KW-1185">Reference proteome</keyword>
<dbReference type="AlphaFoldDB" id="A0A343TL59"/>
<dbReference type="GO" id="GO:0006310">
    <property type="term" value="P:DNA recombination"/>
    <property type="evidence" value="ECO:0007669"/>
    <property type="project" value="UniProtKB-KW"/>
</dbReference>
<dbReference type="GO" id="GO:0015074">
    <property type="term" value="P:DNA integration"/>
    <property type="evidence" value="ECO:0007669"/>
    <property type="project" value="InterPro"/>
</dbReference>
<dbReference type="Gene3D" id="1.10.443.10">
    <property type="entry name" value="Intergrase catalytic core"/>
    <property type="match status" value="1"/>
</dbReference>
<organism evidence="5 6">
    <name type="scientific">Halalkaliarchaeum desulfuricum</name>
    <dbReference type="NCBI Taxonomy" id="2055893"/>
    <lineage>
        <taxon>Archaea</taxon>
        <taxon>Methanobacteriati</taxon>
        <taxon>Methanobacteriota</taxon>
        <taxon>Stenosarchaea group</taxon>
        <taxon>Halobacteria</taxon>
        <taxon>Halobacteriales</taxon>
        <taxon>Haloferacaceae</taxon>
        <taxon>Halalkaliarchaeum</taxon>
    </lineage>
</organism>
<evidence type="ECO:0000313" key="6">
    <source>
        <dbReference type="Proteomes" id="UP000263012"/>
    </source>
</evidence>
<feature type="compositionally biased region" description="Low complexity" evidence="3">
    <location>
        <begin position="412"/>
        <end position="423"/>
    </location>
</feature>
<dbReference type="Proteomes" id="UP000263012">
    <property type="component" value="Chromosome"/>
</dbReference>
<evidence type="ECO:0000256" key="2">
    <source>
        <dbReference type="PROSITE-ProRule" id="PRU01248"/>
    </source>
</evidence>
<protein>
    <submittedName>
        <fullName evidence="5">Integrase/recombinase XerC</fullName>
    </submittedName>
</protein>
<feature type="compositionally biased region" description="Polar residues" evidence="3">
    <location>
        <begin position="400"/>
        <end position="411"/>
    </location>
</feature>
<keyword evidence="1" id="KW-0233">DNA recombination</keyword>
<keyword evidence="2" id="KW-0238">DNA-binding</keyword>
<reference evidence="6" key="1">
    <citation type="submission" date="2017-11" db="EMBL/GenBank/DDBJ databases">
        <title>Phenotypic and genomic properties of facultatively anaerobic sulfur-reducing natronoarchaea from hypersaline soda lakes.</title>
        <authorList>
            <person name="Sorokin D.Y."/>
            <person name="Kublanov I.V."/>
            <person name="Roman P."/>
            <person name="Sinninghe Damste J.S."/>
            <person name="Golyshin P.N."/>
            <person name="Rojo D."/>
            <person name="Ciordia S."/>
            <person name="Mena M.D.C."/>
            <person name="Ferrer M."/>
            <person name="Messina E."/>
            <person name="Smedile F."/>
            <person name="La Spada G."/>
            <person name="La Cono V."/>
            <person name="Yakimov M.M."/>
        </authorList>
    </citation>
    <scope>NUCLEOTIDE SEQUENCE [LARGE SCALE GENOMIC DNA]</scope>
    <source>
        <strain evidence="6">AArc-Sl</strain>
    </source>
</reference>
<dbReference type="OrthoDB" id="330648at2157"/>
<dbReference type="PROSITE" id="PS51900">
    <property type="entry name" value="CB"/>
    <property type="match status" value="1"/>
</dbReference>
<dbReference type="EMBL" id="CP025066">
    <property type="protein sequence ID" value="AUX09831.1"/>
    <property type="molecule type" value="Genomic_DNA"/>
</dbReference>
<proteinExistence type="predicted"/>
<dbReference type="RefSeq" id="WP_217563443.1">
    <property type="nucleotide sequence ID" value="NZ_CP025066.1"/>
</dbReference>
<dbReference type="InterPro" id="IPR044068">
    <property type="entry name" value="CB"/>
</dbReference>
<dbReference type="KEGG" id="hdf:AArcSl_2207"/>
<sequence>MTRTEHEVEITDKLAANVGTDAQTVQAAYDSFYRWLVTKGKNPNRHKPLQERTAKNYVKRVDRIHRRILETNDPDDPLPITGHQADEYIHALDRDEITKRNGDPYDESSKRKNSNSIRAYFNWRLDAGHREHEWDPPVKFKDNRPTKPYRLEYDELGRLFKAAETYTALPEYQETPPDRRDRLSARVAQQLGIPKAEIGPAEWRRADRSTHIYSLVTVGYDAGLTPVEIAQAQPDWYDPHKQTLTIPREIACKQREKETAVLADVSAGALETWLEKRKQLSKYDDTSNLWLNQRGNPYDSGNLCYLIRRLCEEADIPTDGREIKWYSIRYTMGTNVKEEGDLSEANDQLRHLLEKSTKGYDKTPVPKLVKRVNTTHEKANKSAADPEYDPYAEPGDRQSTETVTGDFTSIGSTDVVTPTSDSTAHVDAEIPDTTKGRVDITRKILEDIDE</sequence>
<feature type="domain" description="Core-binding (CB)" evidence="4">
    <location>
        <begin position="23"/>
        <end position="125"/>
    </location>
</feature>
<dbReference type="GO" id="GO:0003677">
    <property type="term" value="F:DNA binding"/>
    <property type="evidence" value="ECO:0007669"/>
    <property type="project" value="UniProtKB-UniRule"/>
</dbReference>
<evidence type="ECO:0000313" key="5">
    <source>
        <dbReference type="EMBL" id="AUX09831.1"/>
    </source>
</evidence>
<accession>A0A343TL59</accession>
<evidence type="ECO:0000256" key="3">
    <source>
        <dbReference type="SAM" id="MobiDB-lite"/>
    </source>
</evidence>
<dbReference type="InterPro" id="IPR011010">
    <property type="entry name" value="DNA_brk_join_enz"/>
</dbReference>
<feature type="region of interest" description="Disordered" evidence="3">
    <location>
        <begin position="375"/>
        <end position="426"/>
    </location>
</feature>
<evidence type="ECO:0000256" key="1">
    <source>
        <dbReference type="ARBA" id="ARBA00023172"/>
    </source>
</evidence>